<evidence type="ECO:0000313" key="1">
    <source>
        <dbReference type="EMBL" id="GAK99358.1"/>
    </source>
</evidence>
<dbReference type="AlphaFoldDB" id="A0A090QC59"/>
<evidence type="ECO:0000313" key="2">
    <source>
        <dbReference type="Proteomes" id="UP000029226"/>
    </source>
</evidence>
<name>A0A090QC59_NONUL</name>
<dbReference type="Proteomes" id="UP000029226">
    <property type="component" value="Unassembled WGS sequence"/>
</dbReference>
<protein>
    <submittedName>
        <fullName evidence="1">Uncharacterized protein</fullName>
    </submittedName>
</protein>
<proteinExistence type="predicted"/>
<comment type="caution">
    <text evidence="1">The sequence shown here is derived from an EMBL/GenBank/DDBJ whole genome shotgun (WGS) entry which is preliminary data.</text>
</comment>
<sequence length="83" mass="9513">MDPPFGVFNPDDIPFLNSHGITIVPNVKNADIIVSQNLKHLKKFLLKYSFTKKFLLWTNEPRFDTTNGQIKNMFLGGCQECIL</sequence>
<accession>A0A090QC59</accession>
<organism evidence="1 2">
    <name type="scientific">Nonlabens ulvanivorans</name>
    <name type="common">Persicivirga ulvanivorans</name>
    <dbReference type="NCBI Taxonomy" id="906888"/>
    <lineage>
        <taxon>Bacteria</taxon>
        <taxon>Pseudomonadati</taxon>
        <taxon>Bacteroidota</taxon>
        <taxon>Flavobacteriia</taxon>
        <taxon>Flavobacteriales</taxon>
        <taxon>Flavobacteriaceae</taxon>
        <taxon>Nonlabens</taxon>
    </lineage>
</organism>
<reference evidence="1 2" key="1">
    <citation type="journal article" date="2014" name="Genome Announc.">
        <title>Draft Genome Sequences of Marine Flavobacterium Nonlabens Strains NR17, NR24, NR27, NR32, NR33, and Ara13.</title>
        <authorList>
            <person name="Nakanishi M."/>
            <person name="Meirelles P."/>
            <person name="Suzuki R."/>
            <person name="Takatani N."/>
            <person name="Mino S."/>
            <person name="Suda W."/>
            <person name="Oshima K."/>
            <person name="Hattori M."/>
            <person name="Ohkuma M."/>
            <person name="Hosokawa M."/>
            <person name="Miyashita K."/>
            <person name="Thompson F.L."/>
            <person name="Niwa A."/>
            <person name="Sawabe T."/>
            <person name="Sawabe T."/>
        </authorList>
    </citation>
    <scope>NUCLEOTIDE SEQUENCE [LARGE SCALE GENOMIC DNA]</scope>
    <source>
        <strain evidence="2">JCM19314</strain>
    </source>
</reference>
<gene>
    <name evidence="1" type="ORF">JCM19314_3403</name>
</gene>
<dbReference type="EMBL" id="BBMM01000002">
    <property type="protein sequence ID" value="GAK99358.1"/>
    <property type="molecule type" value="Genomic_DNA"/>
</dbReference>